<evidence type="ECO:0008006" key="3">
    <source>
        <dbReference type="Google" id="ProtNLM"/>
    </source>
</evidence>
<dbReference type="Gene3D" id="2.180.10.10">
    <property type="entry name" value="RHS repeat-associated core"/>
    <property type="match status" value="1"/>
</dbReference>
<proteinExistence type="predicted"/>
<dbReference type="AlphaFoldDB" id="W2ULT0"/>
<dbReference type="PANTHER" id="PTHR32305">
    <property type="match status" value="1"/>
</dbReference>
<name>W2ULT0_9FLAO</name>
<organism evidence="1 2">
    <name type="scientific">Zhouia amylolytica AD3</name>
    <dbReference type="NCBI Taxonomy" id="1286632"/>
    <lineage>
        <taxon>Bacteria</taxon>
        <taxon>Pseudomonadati</taxon>
        <taxon>Bacteroidota</taxon>
        <taxon>Flavobacteriia</taxon>
        <taxon>Flavobacteriales</taxon>
        <taxon>Flavobacteriaceae</taxon>
        <taxon>Zhouia</taxon>
    </lineage>
</organism>
<keyword evidence="2" id="KW-1185">Reference proteome</keyword>
<dbReference type="Proteomes" id="UP000018850">
    <property type="component" value="Unassembled WGS sequence"/>
</dbReference>
<evidence type="ECO:0000313" key="1">
    <source>
        <dbReference type="EMBL" id="ETN94934.1"/>
    </source>
</evidence>
<accession>W2ULT0</accession>
<sequence>MVVAGNTTTTDYAGNYIYENGSLKFFSHGEGYVDADNGYEYVYQYKDHLGNVRLSYSDLDGNGSIDASAEILQERNYYPFGGLHKGYNGNINGRENNYQTFQGQEINKELGLNWMAFRYRNYDPSIGRFIQADPLSTSFPYQSHYNFAENRVISGLDLEGLEYLDANVARIKVMRGEVRLKVKNMTRTTQRNIRSMNSNPAYWTRSGYMGVDTRVSSLALSSMQNESQKAVPLATKNGVPISSSEIGRTRTKHENVPIAQSTGKPDRRFKGRSLGGISVRAKGAAGILALYNLAVTGLNYLDIYNVEKDKSLTKEQTNDVLPLALADMNSALSEGLIPEEFINEGDLSDILNVVLQGVIDEPSADKNSLEYWEKMSIGLEIYNKYNKVEDEQQN</sequence>
<dbReference type="eggNOG" id="COG3209">
    <property type="taxonomic scope" value="Bacteria"/>
</dbReference>
<evidence type="ECO:0000313" key="2">
    <source>
        <dbReference type="Proteomes" id="UP000018850"/>
    </source>
</evidence>
<comment type="caution">
    <text evidence="1">The sequence shown here is derived from an EMBL/GenBank/DDBJ whole genome shotgun (WGS) entry which is preliminary data.</text>
</comment>
<dbReference type="InterPro" id="IPR050708">
    <property type="entry name" value="T6SS_VgrG/RHS"/>
</dbReference>
<protein>
    <recommendedName>
        <fullName evidence="3">RHS repeat-associated core domain-containing protein</fullName>
    </recommendedName>
</protein>
<reference evidence="1 2" key="2">
    <citation type="journal article" date="2016" name="Genome Announc.">
        <title>Draft Genome Sequence of Zhouia amylolytica AD3, Isolated from Tidal Flat Sediment.</title>
        <authorList>
            <person name="Jia B."/>
            <person name="Jin H.M."/>
            <person name="Lee H.J."/>
            <person name="Jeon C.O."/>
        </authorList>
    </citation>
    <scope>NUCLEOTIDE SEQUENCE [LARGE SCALE GENOMIC DNA]</scope>
    <source>
        <strain evidence="1 2">AD3</strain>
    </source>
</reference>
<dbReference type="InterPro" id="IPR022385">
    <property type="entry name" value="Rhs_assc_core"/>
</dbReference>
<dbReference type="PANTHER" id="PTHR32305:SF15">
    <property type="entry name" value="PROTEIN RHSA-RELATED"/>
    <property type="match status" value="1"/>
</dbReference>
<dbReference type="EMBL" id="AYXY01000022">
    <property type="protein sequence ID" value="ETN94934.1"/>
    <property type="molecule type" value="Genomic_DNA"/>
</dbReference>
<dbReference type="RefSeq" id="WP_051413515.1">
    <property type="nucleotide sequence ID" value="NZ_AYXY01000022.1"/>
</dbReference>
<reference evidence="2" key="1">
    <citation type="submission" date="2013-11" db="EMBL/GenBank/DDBJ databases">
        <title>Draft genome sequence from a member of Zhouia, isolated tidal flat.</title>
        <authorList>
            <person name="Jin H."/>
            <person name="Jeon C.O."/>
        </authorList>
    </citation>
    <scope>NUCLEOTIDE SEQUENCE [LARGE SCALE GENOMIC DNA]</scope>
    <source>
        <strain evidence="2">AD3</strain>
    </source>
</reference>
<gene>
    <name evidence="1" type="ORF">P278_20920</name>
</gene>
<dbReference type="NCBIfam" id="TIGR03696">
    <property type="entry name" value="Rhs_assc_core"/>
    <property type="match status" value="1"/>
</dbReference>